<evidence type="ECO:0000313" key="3">
    <source>
        <dbReference type="Proteomes" id="UP000256486"/>
    </source>
</evidence>
<evidence type="ECO:0000256" key="1">
    <source>
        <dbReference type="SAM" id="Phobius"/>
    </source>
</evidence>
<dbReference type="EMBL" id="NBWZ01000001">
    <property type="protein sequence ID" value="RFA08971.1"/>
    <property type="molecule type" value="Genomic_DNA"/>
</dbReference>
<dbReference type="AlphaFoldDB" id="A0A3E0VGX3"/>
<keyword evidence="1" id="KW-1133">Transmembrane helix</keyword>
<dbReference type="OrthoDB" id="9980118at2"/>
<protein>
    <submittedName>
        <fullName evidence="2">Uncharacterized protein</fullName>
    </submittedName>
</protein>
<keyword evidence="3" id="KW-1185">Reference proteome</keyword>
<feature type="transmembrane region" description="Helical" evidence="1">
    <location>
        <begin position="39"/>
        <end position="58"/>
    </location>
</feature>
<sequence>MSTDKPPSVLENVLTGVYVAFAVALLVAGIVQLVNGNSIGWLLILFAPVTGLLGFVRITQLRQRREKRLIAEKPQ</sequence>
<dbReference type="Proteomes" id="UP000256486">
    <property type="component" value="Unassembled WGS sequence"/>
</dbReference>
<accession>A0A3E0VGX3</accession>
<name>A0A3E0VGX3_9MICO</name>
<reference evidence="2 3" key="1">
    <citation type="submission" date="2017-04" db="EMBL/GenBank/DDBJ databases">
        <title>Comparative genome analysis of Subtercola boreus.</title>
        <authorList>
            <person name="Cho Y.-J."/>
            <person name="Cho A."/>
            <person name="Kim O.-S."/>
            <person name="Lee J.-I."/>
        </authorList>
    </citation>
    <scope>NUCLEOTIDE SEQUENCE [LARGE SCALE GENOMIC DNA]</scope>
    <source>
        <strain evidence="2 3">K300</strain>
    </source>
</reference>
<comment type="caution">
    <text evidence="2">The sequence shown here is derived from an EMBL/GenBank/DDBJ whole genome shotgun (WGS) entry which is preliminary data.</text>
</comment>
<evidence type="ECO:0000313" key="2">
    <source>
        <dbReference type="EMBL" id="RFA08971.1"/>
    </source>
</evidence>
<gene>
    <name evidence="2" type="ORF">B7R54_06855</name>
</gene>
<keyword evidence="1" id="KW-0472">Membrane</keyword>
<dbReference type="RefSeq" id="WP_116414366.1">
    <property type="nucleotide sequence ID" value="NZ_NBWZ01000001.1"/>
</dbReference>
<keyword evidence="1" id="KW-0812">Transmembrane</keyword>
<proteinExistence type="predicted"/>
<feature type="transmembrane region" description="Helical" evidence="1">
    <location>
        <begin position="12"/>
        <end position="33"/>
    </location>
</feature>
<organism evidence="2 3">
    <name type="scientific">Subtercola boreus</name>
    <dbReference type="NCBI Taxonomy" id="120213"/>
    <lineage>
        <taxon>Bacteria</taxon>
        <taxon>Bacillati</taxon>
        <taxon>Actinomycetota</taxon>
        <taxon>Actinomycetes</taxon>
        <taxon>Micrococcales</taxon>
        <taxon>Microbacteriaceae</taxon>
        <taxon>Subtercola</taxon>
    </lineage>
</organism>